<protein>
    <recommendedName>
        <fullName evidence="2">NTF2-like domain-containing protein</fullName>
    </recommendedName>
</protein>
<dbReference type="Proteomes" id="UP000070121">
    <property type="component" value="Unassembled WGS sequence"/>
</dbReference>
<sequence length="123" mass="13256">MKLSILPAALALFASVSRTNPTAHSGDSCITQSQADKFVERWIGVVTRQNADLGTQTATLDVILANDFQEHSNSVRSLLGLPPSEISFPSKQAYINGTLASDPYRGVQTVETLVAGCNNILWH</sequence>
<evidence type="ECO:0000259" key="2">
    <source>
        <dbReference type="Pfam" id="PF26534"/>
    </source>
</evidence>
<dbReference type="InterPro" id="IPR058645">
    <property type="entry name" value="NTF2-like_dom_7"/>
</dbReference>
<evidence type="ECO:0000313" key="3">
    <source>
        <dbReference type="EMBL" id="KXH65292.1"/>
    </source>
</evidence>
<gene>
    <name evidence="3" type="ORF">CSAL01_09711</name>
</gene>
<keyword evidence="4" id="KW-1185">Reference proteome</keyword>
<dbReference type="AlphaFoldDB" id="A0A135UY60"/>
<keyword evidence="1" id="KW-0732">Signal</keyword>
<accession>A0A135UY60</accession>
<evidence type="ECO:0000256" key="1">
    <source>
        <dbReference type="SAM" id="SignalP"/>
    </source>
</evidence>
<comment type="caution">
    <text evidence="3">The sequence shown here is derived from an EMBL/GenBank/DDBJ whole genome shotgun (WGS) entry which is preliminary data.</text>
</comment>
<proteinExistence type="predicted"/>
<evidence type="ECO:0000313" key="4">
    <source>
        <dbReference type="Proteomes" id="UP000070121"/>
    </source>
</evidence>
<organism evidence="3 4">
    <name type="scientific">Colletotrichum salicis</name>
    <dbReference type="NCBI Taxonomy" id="1209931"/>
    <lineage>
        <taxon>Eukaryota</taxon>
        <taxon>Fungi</taxon>
        <taxon>Dikarya</taxon>
        <taxon>Ascomycota</taxon>
        <taxon>Pezizomycotina</taxon>
        <taxon>Sordariomycetes</taxon>
        <taxon>Hypocreomycetidae</taxon>
        <taxon>Glomerellales</taxon>
        <taxon>Glomerellaceae</taxon>
        <taxon>Colletotrichum</taxon>
        <taxon>Colletotrichum acutatum species complex</taxon>
    </lineage>
</organism>
<reference evidence="3 4" key="1">
    <citation type="submission" date="2014-02" db="EMBL/GenBank/DDBJ databases">
        <title>The genome sequence of Colletotrichum salicis CBS 607.94.</title>
        <authorList>
            <person name="Baroncelli R."/>
            <person name="Thon M.R."/>
        </authorList>
    </citation>
    <scope>NUCLEOTIDE SEQUENCE [LARGE SCALE GENOMIC DNA]</scope>
    <source>
        <strain evidence="3 4">CBS 607.94</strain>
    </source>
</reference>
<dbReference type="EMBL" id="JFFI01000889">
    <property type="protein sequence ID" value="KXH65292.1"/>
    <property type="molecule type" value="Genomic_DNA"/>
</dbReference>
<name>A0A135UY60_9PEZI</name>
<feature type="signal peptide" evidence="1">
    <location>
        <begin position="1"/>
        <end position="19"/>
    </location>
</feature>
<dbReference type="OrthoDB" id="5596743at2759"/>
<feature type="chain" id="PRO_5007805416" description="NTF2-like domain-containing protein" evidence="1">
    <location>
        <begin position="20"/>
        <end position="123"/>
    </location>
</feature>
<dbReference type="Pfam" id="PF26534">
    <property type="entry name" value="NTF2_7"/>
    <property type="match status" value="1"/>
</dbReference>
<feature type="domain" description="NTF2-like" evidence="2">
    <location>
        <begin position="29"/>
        <end position="123"/>
    </location>
</feature>